<keyword evidence="2" id="KW-1185">Reference proteome</keyword>
<evidence type="ECO:0000313" key="2">
    <source>
        <dbReference type="Proteomes" id="UP001314681"/>
    </source>
</evidence>
<dbReference type="InterPro" id="IPR007325">
    <property type="entry name" value="KFase/CYL"/>
</dbReference>
<comment type="caution">
    <text evidence="1">The sequence shown here is derived from an EMBL/GenBank/DDBJ whole genome shotgun (WGS) entry which is preliminary data.</text>
</comment>
<dbReference type="PANTHER" id="PTHR31118">
    <property type="entry name" value="CYCLASE-LIKE PROTEIN 2"/>
    <property type="match status" value="1"/>
</dbReference>
<sequence length="236" mass="26977">MRKEYFVDLTQRLLPGREANFEFQARSSDATEFMPQLQHDDDVWYIISRLDMCTHNGTHVEVPYHHLKDGLDVAQFPVNQMCGNMVLIDISDKEPFTEVTLDEMMKYDEQIEAGDIIFFKTGRDQLFRDPEHWCDYQYLSIDVINWIIQKGVICIGTDAAGIEDIGAKNQPGHCTLFRANIPLVESLTNLEKVESNQYIVFVLPLPIEGIEASPVRVIAIRKEGLAEEAARKAISK</sequence>
<dbReference type="Proteomes" id="UP001314681">
    <property type="component" value="Unassembled WGS sequence"/>
</dbReference>
<gene>
    <name evidence="1" type="ORF">KTH90_02970</name>
</gene>
<dbReference type="Gene3D" id="3.50.30.50">
    <property type="entry name" value="Putative cyclase"/>
    <property type="match status" value="1"/>
</dbReference>
<organism evidence="1 2">
    <name type="scientific">Diplocloster modestus</name>
    <dbReference type="NCBI Taxonomy" id="2850322"/>
    <lineage>
        <taxon>Bacteria</taxon>
        <taxon>Bacillati</taxon>
        <taxon>Bacillota</taxon>
        <taxon>Clostridia</taxon>
        <taxon>Lachnospirales</taxon>
        <taxon>Lachnospiraceae</taxon>
        <taxon>Diplocloster</taxon>
    </lineage>
</organism>
<accession>A0ABS6K381</accession>
<dbReference type="SUPFAM" id="SSF102198">
    <property type="entry name" value="Putative cyclase"/>
    <property type="match status" value="1"/>
</dbReference>
<protein>
    <submittedName>
        <fullName evidence="1">Cyclase family protein</fullName>
    </submittedName>
</protein>
<dbReference type="InterPro" id="IPR037175">
    <property type="entry name" value="KFase_sf"/>
</dbReference>
<dbReference type="RefSeq" id="WP_158355487.1">
    <property type="nucleotide sequence ID" value="NZ_JAHQCX010000002.1"/>
</dbReference>
<name>A0ABS6K381_9FIRM</name>
<reference evidence="1 2" key="1">
    <citation type="submission" date="2021-06" db="EMBL/GenBank/DDBJ databases">
        <title>Description of novel taxa of the family Lachnospiraceae.</title>
        <authorList>
            <person name="Chaplin A.V."/>
            <person name="Sokolova S.R."/>
            <person name="Pikina A.P."/>
            <person name="Korzhanova M."/>
            <person name="Belova V."/>
            <person name="Korostin D."/>
            <person name="Efimov B.A."/>
        </authorList>
    </citation>
    <scope>NUCLEOTIDE SEQUENCE [LARGE SCALE GENOMIC DNA]</scope>
    <source>
        <strain evidence="1 2">ASD4241</strain>
    </source>
</reference>
<dbReference type="Pfam" id="PF04199">
    <property type="entry name" value="Cyclase"/>
    <property type="match status" value="1"/>
</dbReference>
<proteinExistence type="predicted"/>
<dbReference type="EMBL" id="JAHQCX010000002">
    <property type="protein sequence ID" value="MBU9724971.1"/>
    <property type="molecule type" value="Genomic_DNA"/>
</dbReference>
<dbReference type="PANTHER" id="PTHR31118:SF12">
    <property type="entry name" value="CYCLASE-LIKE PROTEIN 2"/>
    <property type="match status" value="1"/>
</dbReference>
<evidence type="ECO:0000313" key="1">
    <source>
        <dbReference type="EMBL" id="MBU9724971.1"/>
    </source>
</evidence>